<comment type="caution">
    <text evidence="1">The sequence shown here is derived from an EMBL/GenBank/DDBJ whole genome shotgun (WGS) entry which is preliminary data.</text>
</comment>
<sequence length="114" mass="13634">MEENENKFELSKLIIHLEEIDRQILFDQLCSGIVNKEPRDTLFYIFLIKVYKYLDEKGYRPTQEETQISNLILKLKESQRQTLYDSLVSSISNISDRDTTLHIFFWKLDQLLSN</sequence>
<evidence type="ECO:0000313" key="1">
    <source>
        <dbReference type="EMBL" id="EMJ34079.1"/>
    </source>
</evidence>
<dbReference type="EMBL" id="AKWR02000247">
    <property type="protein sequence ID" value="EMJ34079.1"/>
    <property type="molecule type" value="Genomic_DNA"/>
</dbReference>
<evidence type="ECO:0000313" key="2">
    <source>
        <dbReference type="Proteomes" id="UP000012164"/>
    </source>
</evidence>
<proteinExistence type="predicted"/>
<organism evidence="1 2">
    <name type="scientific">Leptospira interrogans str. FPW1039</name>
    <dbReference type="NCBI Taxonomy" id="1193040"/>
    <lineage>
        <taxon>Bacteria</taxon>
        <taxon>Pseudomonadati</taxon>
        <taxon>Spirochaetota</taxon>
        <taxon>Spirochaetia</taxon>
        <taxon>Leptospirales</taxon>
        <taxon>Leptospiraceae</taxon>
        <taxon>Leptospira</taxon>
    </lineage>
</organism>
<gene>
    <name evidence="1" type="ORF">LEP1GSC079_5194</name>
</gene>
<dbReference type="Proteomes" id="UP000012164">
    <property type="component" value="Unassembled WGS sequence"/>
</dbReference>
<accession>A0A0F6I7Q4</accession>
<protein>
    <submittedName>
        <fullName evidence="1">Uncharacterized protein</fullName>
    </submittedName>
</protein>
<dbReference type="AlphaFoldDB" id="A0A0F6I7Q4"/>
<reference evidence="1 2" key="1">
    <citation type="submission" date="2013-01" db="EMBL/GenBank/DDBJ databases">
        <authorList>
            <person name="Harkins D.M."/>
            <person name="Durkin A.S."/>
            <person name="Brinkac L.M."/>
            <person name="Haft D.H."/>
            <person name="Selengut J.D."/>
            <person name="Sanka R."/>
            <person name="DePew J."/>
            <person name="Purushe J."/>
            <person name="Peacock S.J."/>
            <person name="Thaipadungpanit J."/>
            <person name="Wuthiekanun V.W."/>
            <person name="Day N.P."/>
            <person name="Vinetz J.M."/>
            <person name="Sutton G.G."/>
            <person name="Nierman W.C."/>
            <person name="Fouts D.E."/>
        </authorList>
    </citation>
    <scope>NUCLEOTIDE SEQUENCE [LARGE SCALE GENOMIC DNA]</scope>
    <source>
        <strain evidence="1 2">FPW1039</strain>
    </source>
</reference>
<name>A0A0F6I7Q4_LEPIR</name>